<dbReference type="PANTHER" id="PTHR39335:SF1">
    <property type="entry name" value="BLL4220 PROTEIN"/>
    <property type="match status" value="1"/>
</dbReference>
<sequence length="188" mass="18232">MRTHIGLRATAAGLFTVALLAGCGGGGTGSGSATESATGGATTSQPGTATTSPGGQPGTASGEEISTASTGLGTILVDEDGKTLYVFTQDSPGKSTCEGQCLAMWPPVKGPAKAGSGADAALLGTAQRSDGSTQVTYKGAPLYYFSADHKPGDTGGQGTGGVWWVVSPQGEPIKGKAPAATSSGGSGY</sequence>
<evidence type="ECO:0000256" key="1">
    <source>
        <dbReference type="SAM" id="MobiDB-lite"/>
    </source>
</evidence>
<dbReference type="PANTHER" id="PTHR39335">
    <property type="entry name" value="BLL4220 PROTEIN"/>
    <property type="match status" value="1"/>
</dbReference>
<comment type="caution">
    <text evidence="3">The sequence shown here is derived from an EMBL/GenBank/DDBJ whole genome shotgun (WGS) entry which is preliminary data.</text>
</comment>
<evidence type="ECO:0008006" key="5">
    <source>
        <dbReference type="Google" id="ProtNLM"/>
    </source>
</evidence>
<gene>
    <name evidence="3" type="ORF">GB882_13800</name>
</gene>
<dbReference type="EMBL" id="WHPD01002976">
    <property type="protein sequence ID" value="MPV89745.1"/>
    <property type="molecule type" value="Genomic_DNA"/>
</dbReference>
<dbReference type="Proteomes" id="UP000429644">
    <property type="component" value="Unassembled WGS sequence"/>
</dbReference>
<dbReference type="InterPro" id="IPR005297">
    <property type="entry name" value="Lipoprotein_repeat"/>
</dbReference>
<organism evidence="3 4">
    <name type="scientific">Georgenia ruanii</name>
    <dbReference type="NCBI Taxonomy" id="348442"/>
    <lineage>
        <taxon>Bacteria</taxon>
        <taxon>Bacillati</taxon>
        <taxon>Actinomycetota</taxon>
        <taxon>Actinomycetes</taxon>
        <taxon>Micrococcales</taxon>
        <taxon>Bogoriellaceae</taxon>
        <taxon>Georgenia</taxon>
    </lineage>
</organism>
<dbReference type="Pfam" id="PF03640">
    <property type="entry name" value="Lipoprotein_15"/>
    <property type="match status" value="2"/>
</dbReference>
<dbReference type="RefSeq" id="WP_152232496.1">
    <property type="nucleotide sequence ID" value="NZ_BAAAOT010000034.1"/>
</dbReference>
<protein>
    <recommendedName>
        <fullName evidence="5">Lipoprotein with Yx(FWY)xxD motif</fullName>
    </recommendedName>
</protein>
<evidence type="ECO:0000256" key="2">
    <source>
        <dbReference type="SAM" id="SignalP"/>
    </source>
</evidence>
<dbReference type="OrthoDB" id="597632at2"/>
<evidence type="ECO:0000313" key="4">
    <source>
        <dbReference type="Proteomes" id="UP000429644"/>
    </source>
</evidence>
<feature type="compositionally biased region" description="Polar residues" evidence="1">
    <location>
        <begin position="45"/>
        <end position="54"/>
    </location>
</feature>
<feature type="signal peptide" evidence="2">
    <location>
        <begin position="1"/>
        <end position="21"/>
    </location>
</feature>
<name>A0A7J9UYN7_9MICO</name>
<dbReference type="GO" id="GO:0043448">
    <property type="term" value="P:alkane catabolic process"/>
    <property type="evidence" value="ECO:0007669"/>
    <property type="project" value="TreeGrafter"/>
</dbReference>
<dbReference type="AlphaFoldDB" id="A0A7J9UYN7"/>
<feature type="region of interest" description="Disordered" evidence="1">
    <location>
        <begin position="28"/>
        <end position="65"/>
    </location>
</feature>
<dbReference type="PROSITE" id="PS51257">
    <property type="entry name" value="PROKAR_LIPOPROTEIN"/>
    <property type="match status" value="1"/>
</dbReference>
<reference evidence="3 4" key="1">
    <citation type="submission" date="2019-10" db="EMBL/GenBank/DDBJ databases">
        <title>Georgenia wutianyii sp. nov. and Georgenia yuyongxinii sp. nov. isolated from plateau pika (Ochotona curzoniae) in the Qinghai-Tibet plateau of China.</title>
        <authorList>
            <person name="Tian Z."/>
        </authorList>
    </citation>
    <scope>NUCLEOTIDE SEQUENCE [LARGE SCALE GENOMIC DNA]</scope>
    <source>
        <strain evidence="3 4">JCM 15130</strain>
    </source>
</reference>
<feature type="compositionally biased region" description="Low complexity" evidence="1">
    <location>
        <begin position="31"/>
        <end position="44"/>
    </location>
</feature>
<evidence type="ECO:0000313" key="3">
    <source>
        <dbReference type="EMBL" id="MPV89745.1"/>
    </source>
</evidence>
<keyword evidence="4" id="KW-1185">Reference proteome</keyword>
<feature type="chain" id="PRO_5039082596" description="Lipoprotein with Yx(FWY)xxD motif" evidence="2">
    <location>
        <begin position="22"/>
        <end position="188"/>
    </location>
</feature>
<keyword evidence="2" id="KW-0732">Signal</keyword>
<accession>A0A7J9UYN7</accession>
<proteinExistence type="predicted"/>